<feature type="active site" description="Proton acceptor" evidence="5">
    <location>
        <position position="72"/>
    </location>
</feature>
<dbReference type="InterPro" id="IPR029001">
    <property type="entry name" value="ITPase-like_fam"/>
</dbReference>
<comment type="subcellular location">
    <subcellularLocation>
        <location evidence="1 5">Cytoplasm</location>
    </subcellularLocation>
</comment>
<comment type="caution">
    <text evidence="5">Lacks conserved residue(s) required for the propagation of feature annotation.</text>
</comment>
<dbReference type="EC" id="3.6.1.-" evidence="5"/>
<evidence type="ECO:0000256" key="3">
    <source>
        <dbReference type="ARBA" id="ARBA00022801"/>
    </source>
</evidence>
<dbReference type="AlphaFoldDB" id="A0A3S0PL77"/>
<accession>A0A3S0PL77</accession>
<comment type="similarity">
    <text evidence="5">Belongs to the Maf family. YceF subfamily.</text>
</comment>
<evidence type="ECO:0000256" key="1">
    <source>
        <dbReference type="ARBA" id="ARBA00004496"/>
    </source>
</evidence>
<organism evidence="6 7">
    <name type="scientific">Dyella choica</name>
    <dbReference type="NCBI Taxonomy" id="1927959"/>
    <lineage>
        <taxon>Bacteria</taxon>
        <taxon>Pseudomonadati</taxon>
        <taxon>Pseudomonadota</taxon>
        <taxon>Gammaproteobacteria</taxon>
        <taxon>Lysobacterales</taxon>
        <taxon>Rhodanobacteraceae</taxon>
        <taxon>Dyella</taxon>
    </lineage>
</organism>
<name>A0A3S0PL77_9GAMM</name>
<dbReference type="GO" id="GO:0009117">
    <property type="term" value="P:nucleotide metabolic process"/>
    <property type="evidence" value="ECO:0007669"/>
    <property type="project" value="UniProtKB-KW"/>
</dbReference>
<dbReference type="CDD" id="cd00555">
    <property type="entry name" value="Maf"/>
    <property type="match status" value="1"/>
</dbReference>
<evidence type="ECO:0000313" key="7">
    <source>
        <dbReference type="Proteomes" id="UP000274358"/>
    </source>
</evidence>
<keyword evidence="2 5" id="KW-0963">Cytoplasm</keyword>
<dbReference type="InterPro" id="IPR003697">
    <property type="entry name" value="Maf-like"/>
</dbReference>
<comment type="cofactor">
    <cofactor evidence="5">
        <name>a divalent metal cation</name>
        <dbReference type="ChEBI" id="CHEBI:60240"/>
    </cofactor>
</comment>
<dbReference type="Pfam" id="PF02545">
    <property type="entry name" value="Maf"/>
    <property type="match status" value="1"/>
</dbReference>
<dbReference type="HAMAP" id="MF_00528">
    <property type="entry name" value="Maf"/>
    <property type="match status" value="1"/>
</dbReference>
<dbReference type="PIRSF" id="PIRSF006305">
    <property type="entry name" value="Maf"/>
    <property type="match status" value="1"/>
</dbReference>
<dbReference type="PANTHER" id="PTHR43213">
    <property type="entry name" value="BIFUNCTIONAL DTTP/UTP PYROPHOSPHATASE/METHYLTRANSFERASE PROTEIN-RELATED"/>
    <property type="match status" value="1"/>
</dbReference>
<dbReference type="GO" id="GO:0047429">
    <property type="term" value="F:nucleoside triphosphate diphosphatase activity"/>
    <property type="evidence" value="ECO:0007669"/>
    <property type="project" value="InterPro"/>
</dbReference>
<keyword evidence="4 5" id="KW-0546">Nucleotide metabolism</keyword>
<dbReference type="PANTHER" id="PTHR43213:SF10">
    <property type="entry name" value="7-METHYL-GTP PYROPHOSPHATASE"/>
    <property type="match status" value="1"/>
</dbReference>
<comment type="function">
    <text evidence="5">Nucleoside triphosphate pyrophosphatase that hydrolyzes 7-methyl-GTP (m(7)GTP). May have a dual role in cell division arrest and in preventing the incorporation of modified nucleotides into cellular nucleic acids.</text>
</comment>
<proteinExistence type="inferred from homology"/>
<feature type="site" description="Important for substrate specificity" evidence="5">
    <location>
        <position position="73"/>
    </location>
</feature>
<reference evidence="6 7" key="1">
    <citation type="submission" date="2018-12" db="EMBL/GenBank/DDBJ databases">
        <title>Dyella dinghuensis sp. nov. DHOA06 and Dyella choica sp. nov. 4M-K27, isolated from forest soil.</title>
        <authorList>
            <person name="Qiu L.-H."/>
            <person name="Gao Z.-H."/>
        </authorList>
    </citation>
    <scope>NUCLEOTIDE SEQUENCE [LARGE SCALE GENOMIC DNA]</scope>
    <source>
        <strain evidence="6 7">4M-K27</strain>
    </source>
</reference>
<protein>
    <recommendedName>
        <fullName evidence="5">7-methyl-GTP pyrophosphatase</fullName>
        <shortName evidence="5">m(7)GTP pyrophosphatase</shortName>
        <ecNumber evidence="5">3.6.1.-</ecNumber>
    </recommendedName>
</protein>
<dbReference type="Gene3D" id="3.90.950.10">
    <property type="match status" value="1"/>
</dbReference>
<gene>
    <name evidence="6" type="primary">maf</name>
    <name evidence="6" type="ORF">EKH80_00820</name>
</gene>
<dbReference type="NCBIfam" id="TIGR00172">
    <property type="entry name" value="maf"/>
    <property type="match status" value="1"/>
</dbReference>
<evidence type="ECO:0000256" key="4">
    <source>
        <dbReference type="ARBA" id="ARBA00023080"/>
    </source>
</evidence>
<comment type="caution">
    <text evidence="6">The sequence shown here is derived from an EMBL/GenBank/DDBJ whole genome shotgun (WGS) entry which is preliminary data.</text>
</comment>
<evidence type="ECO:0000313" key="6">
    <source>
        <dbReference type="EMBL" id="RUL79775.1"/>
    </source>
</evidence>
<feature type="site" description="Important for substrate specificity" evidence="5">
    <location>
        <position position="15"/>
    </location>
</feature>
<dbReference type="EMBL" id="RYYV01000001">
    <property type="protein sequence ID" value="RUL79775.1"/>
    <property type="molecule type" value="Genomic_DNA"/>
</dbReference>
<dbReference type="OrthoDB" id="9813694at2"/>
<keyword evidence="7" id="KW-1185">Reference proteome</keyword>
<evidence type="ECO:0000256" key="5">
    <source>
        <dbReference type="HAMAP-Rule" id="MF_00528"/>
    </source>
</evidence>
<dbReference type="SUPFAM" id="SSF52972">
    <property type="entry name" value="ITPase-like"/>
    <property type="match status" value="1"/>
</dbReference>
<dbReference type="RefSeq" id="WP_126682828.1">
    <property type="nucleotide sequence ID" value="NZ_RYYV01000001.1"/>
</dbReference>
<feature type="site" description="Important for substrate specificity" evidence="5">
    <location>
        <position position="157"/>
    </location>
</feature>
<keyword evidence="3 5" id="KW-0378">Hydrolase</keyword>
<dbReference type="GO" id="GO:0005737">
    <property type="term" value="C:cytoplasm"/>
    <property type="evidence" value="ECO:0007669"/>
    <property type="project" value="UniProtKB-SubCell"/>
</dbReference>
<dbReference type="Proteomes" id="UP000274358">
    <property type="component" value="Unassembled WGS sequence"/>
</dbReference>
<comment type="catalytic activity">
    <reaction evidence="5">
        <text>N(7)-methyl-GTP + H2O = N(7)-methyl-GMP + diphosphate + H(+)</text>
        <dbReference type="Rhea" id="RHEA:58744"/>
        <dbReference type="ChEBI" id="CHEBI:15377"/>
        <dbReference type="ChEBI" id="CHEBI:15378"/>
        <dbReference type="ChEBI" id="CHEBI:33019"/>
        <dbReference type="ChEBI" id="CHEBI:58285"/>
        <dbReference type="ChEBI" id="CHEBI:87133"/>
    </reaction>
</comment>
<evidence type="ECO:0000256" key="2">
    <source>
        <dbReference type="ARBA" id="ARBA00022490"/>
    </source>
</evidence>
<sequence length="195" mass="21257">MTPQRRLVLGSTSRYRAELLRRLGLHFEQRAPGTIEAELAGEAPAERAMRLATAKAVDAGTGLTNTLVIGSDQVAELDGLLLEKPGTQARAQEQLSACSGHTVCFHTALCVFDTASGQHRTHLDLTRVHFRYLTQEEICRYIAHEQPLDCAGSFKCEGLGISLFERIENSDPTALIGLPLIALARLLREAGLNLP</sequence>